<comment type="caution">
    <text evidence="2">The sequence shown here is derived from an EMBL/GenBank/DDBJ whole genome shotgun (WGS) entry which is preliminary data.</text>
</comment>
<name>A0A934SJE5_9RHOB</name>
<dbReference type="RefSeq" id="WP_200684556.1">
    <property type="nucleotide sequence ID" value="NZ_JAEPRQ010000001.1"/>
</dbReference>
<sequence length="184" mass="18923">MTDISVSERRLSAALDRIDQFLEAGPAARTDRAAPSADIGLQTRLDAALAENRRLQDELAARDTVSDEGGDRLASASEQAARLAAANDDLAAANRVLIEAASGQGDLAEAVSVALEAEIEALRAARAAEIAQLGDIMVELERLLAGEGEGQAAGDATAEAAADSGGVPDLSEAADNDDLQSEDR</sequence>
<organism evidence="2 3">
    <name type="scientific">Paracoccus caeni</name>
    <dbReference type="NCBI Taxonomy" id="657651"/>
    <lineage>
        <taxon>Bacteria</taxon>
        <taxon>Pseudomonadati</taxon>
        <taxon>Pseudomonadota</taxon>
        <taxon>Alphaproteobacteria</taxon>
        <taxon>Rhodobacterales</taxon>
        <taxon>Paracoccaceae</taxon>
        <taxon>Paracoccus</taxon>
    </lineage>
</organism>
<gene>
    <name evidence="2" type="ORF">JJJ17_06300</name>
</gene>
<proteinExistence type="predicted"/>
<dbReference type="EMBL" id="JAEPRQ010000001">
    <property type="protein sequence ID" value="MBK4215533.1"/>
    <property type="molecule type" value="Genomic_DNA"/>
</dbReference>
<reference evidence="2" key="1">
    <citation type="submission" date="2021-01" db="EMBL/GenBank/DDBJ databases">
        <title>Paracoccus amoyensis sp. nov., isolated from the surface seawater along the coast of Xiamen Island, China.</title>
        <authorList>
            <person name="Lyu L."/>
        </authorList>
    </citation>
    <scope>NUCLEOTIDE SEQUENCE</scope>
    <source>
        <strain evidence="2">MJ17</strain>
    </source>
</reference>
<evidence type="ECO:0000313" key="3">
    <source>
        <dbReference type="Proteomes" id="UP000640485"/>
    </source>
</evidence>
<dbReference type="AlphaFoldDB" id="A0A934SJE5"/>
<protein>
    <submittedName>
        <fullName evidence="2">Uncharacterized protein</fullName>
    </submittedName>
</protein>
<dbReference type="Proteomes" id="UP000640485">
    <property type="component" value="Unassembled WGS sequence"/>
</dbReference>
<evidence type="ECO:0000256" key="1">
    <source>
        <dbReference type="SAM" id="MobiDB-lite"/>
    </source>
</evidence>
<feature type="region of interest" description="Disordered" evidence="1">
    <location>
        <begin position="148"/>
        <end position="184"/>
    </location>
</feature>
<evidence type="ECO:0000313" key="2">
    <source>
        <dbReference type="EMBL" id="MBK4215533.1"/>
    </source>
</evidence>
<feature type="compositionally biased region" description="Low complexity" evidence="1">
    <location>
        <begin position="150"/>
        <end position="166"/>
    </location>
</feature>
<feature type="compositionally biased region" description="Acidic residues" evidence="1">
    <location>
        <begin position="172"/>
        <end position="184"/>
    </location>
</feature>
<keyword evidence="3" id="KW-1185">Reference proteome</keyword>
<accession>A0A934SJE5</accession>